<sequence length="294" mass="32190">MSRIITLGVDGHGIAELRWDDPDRKVNVFSTDAISEWVGLVDQVASDPSVRGVLITSGKASFHAGADLRMVGEFFDIPAEDLWSVMARVKDSLYRLETCGKPVAAAINGHCLGGGFEMALAAHARFAVDDPAIKLGLPEAGLGLMTGFGGTQRLTRLAPWQRVTGDMLQGTTYDVSEARSLGLLTDVVPAGALRDAARRWLLDNPAAEQRWMVRGYRGPTAPEIERYFHALNAGLTRDGVAERPEQRLIAEAIYHGLQMPIEPALRLEVRRFIELTRNPSVRQTLQARFFGEAA</sequence>
<reference evidence="1 2" key="1">
    <citation type="submission" date="2017-07" db="EMBL/GenBank/DDBJ databases">
        <title>Genome Sequence of Antarctobacter heliothermus Strain SMS3 Isolated from a culture of the Diatom Skeletonema marinoi.</title>
        <authorList>
            <person name="Topel M."/>
            <person name="Pinder M.I.M."/>
            <person name="Johansson O.N."/>
            <person name="Kourtchenko O."/>
            <person name="Godhe A."/>
            <person name="Clarke A.K."/>
        </authorList>
    </citation>
    <scope>NUCLEOTIDE SEQUENCE [LARGE SCALE GENOMIC DNA]</scope>
    <source>
        <strain evidence="1 2">SMS3</strain>
    </source>
</reference>
<proteinExistence type="predicted"/>
<dbReference type="EMBL" id="CP022540">
    <property type="protein sequence ID" value="ASP20475.1"/>
    <property type="molecule type" value="Genomic_DNA"/>
</dbReference>
<evidence type="ECO:0000313" key="2">
    <source>
        <dbReference type="Proteomes" id="UP000203589"/>
    </source>
</evidence>
<dbReference type="GO" id="GO:0004300">
    <property type="term" value="F:enoyl-CoA hydratase activity"/>
    <property type="evidence" value="ECO:0007669"/>
    <property type="project" value="TreeGrafter"/>
</dbReference>
<dbReference type="CDD" id="cd06558">
    <property type="entry name" value="crotonase-like"/>
    <property type="match status" value="1"/>
</dbReference>
<evidence type="ECO:0000313" key="1">
    <source>
        <dbReference type="EMBL" id="ASP20475.1"/>
    </source>
</evidence>
<dbReference type="GO" id="GO:0016509">
    <property type="term" value="F:long-chain (3S)-3-hydroxyacyl-CoA dehydrogenase (NAD+) activity"/>
    <property type="evidence" value="ECO:0007669"/>
    <property type="project" value="TreeGrafter"/>
</dbReference>
<dbReference type="InterPro" id="IPR050136">
    <property type="entry name" value="FA_oxidation_alpha_subunit"/>
</dbReference>
<dbReference type="SUPFAM" id="SSF52096">
    <property type="entry name" value="ClpP/crotonase"/>
    <property type="match status" value="1"/>
</dbReference>
<dbReference type="RefSeq" id="WP_094034544.1">
    <property type="nucleotide sequence ID" value="NZ_CP022540.1"/>
</dbReference>
<accession>A0A222E2Q4</accession>
<dbReference type="OrthoDB" id="9771883at2"/>
<dbReference type="InterPro" id="IPR029045">
    <property type="entry name" value="ClpP/crotonase-like_dom_sf"/>
</dbReference>
<keyword evidence="2" id="KW-1185">Reference proteome</keyword>
<gene>
    <name evidence="1" type="ORF">ANTHELSMS3_01787</name>
</gene>
<dbReference type="PANTHER" id="PTHR43612:SF3">
    <property type="entry name" value="TRIFUNCTIONAL ENZYME SUBUNIT ALPHA, MITOCHONDRIAL"/>
    <property type="match status" value="1"/>
</dbReference>
<dbReference type="Proteomes" id="UP000203589">
    <property type="component" value="Chromosome"/>
</dbReference>
<dbReference type="PANTHER" id="PTHR43612">
    <property type="entry name" value="TRIFUNCTIONAL ENZYME SUBUNIT ALPHA"/>
    <property type="match status" value="1"/>
</dbReference>
<dbReference type="GO" id="GO:0006635">
    <property type="term" value="P:fatty acid beta-oxidation"/>
    <property type="evidence" value="ECO:0007669"/>
    <property type="project" value="TreeGrafter"/>
</dbReference>
<dbReference type="Gene3D" id="3.90.226.10">
    <property type="entry name" value="2-enoyl-CoA Hydratase, Chain A, domain 1"/>
    <property type="match status" value="1"/>
</dbReference>
<dbReference type="KEGG" id="aht:ANTHELSMS3_01787"/>
<organism evidence="1 2">
    <name type="scientific">Antarctobacter heliothermus</name>
    <dbReference type="NCBI Taxonomy" id="74033"/>
    <lineage>
        <taxon>Bacteria</taxon>
        <taxon>Pseudomonadati</taxon>
        <taxon>Pseudomonadota</taxon>
        <taxon>Alphaproteobacteria</taxon>
        <taxon>Rhodobacterales</taxon>
        <taxon>Roseobacteraceae</taxon>
        <taxon>Antarctobacter</taxon>
    </lineage>
</organism>
<dbReference type="InterPro" id="IPR001753">
    <property type="entry name" value="Enoyl-CoA_hydra/iso"/>
</dbReference>
<dbReference type="Pfam" id="PF00378">
    <property type="entry name" value="ECH_1"/>
    <property type="match status" value="1"/>
</dbReference>
<protein>
    <submittedName>
        <fullName evidence="1">Fatty acid oxidation complex subunit alpha</fullName>
    </submittedName>
</protein>
<name>A0A222E2Q4_9RHOB</name>
<dbReference type="AlphaFoldDB" id="A0A222E2Q4"/>